<dbReference type="Proteomes" id="UP001190700">
    <property type="component" value="Unassembled WGS sequence"/>
</dbReference>
<organism evidence="1 2">
    <name type="scientific">Cymbomonas tetramitiformis</name>
    <dbReference type="NCBI Taxonomy" id="36881"/>
    <lineage>
        <taxon>Eukaryota</taxon>
        <taxon>Viridiplantae</taxon>
        <taxon>Chlorophyta</taxon>
        <taxon>Pyramimonadophyceae</taxon>
        <taxon>Pyramimonadales</taxon>
        <taxon>Pyramimonadaceae</taxon>
        <taxon>Cymbomonas</taxon>
    </lineage>
</organism>
<dbReference type="EMBL" id="LGRX02020218">
    <property type="protein sequence ID" value="KAK3257700.1"/>
    <property type="molecule type" value="Genomic_DNA"/>
</dbReference>
<sequence length="165" mass="17807">MQQAQHALQQLKQVAGGACEASQHFPTVHFGSATPAVIEPPAVVYAPPETIESDEPALYPQQFIVDDPPFKTSFMDSMYVRLGFIEPAESAGGRHGDCLCYQNGTVDFADSAFLDSGTSDFNGSFNLDPGVIDSDTAKILQLPNSICNSNFFNSELLNLDRLQSG</sequence>
<comment type="caution">
    <text evidence="1">The sequence shown here is derived from an EMBL/GenBank/DDBJ whole genome shotgun (WGS) entry which is preliminary data.</text>
</comment>
<name>A0AAE0FDX4_9CHLO</name>
<accession>A0AAE0FDX4</accession>
<protein>
    <submittedName>
        <fullName evidence="1">Uncharacterized protein</fullName>
    </submittedName>
</protein>
<evidence type="ECO:0000313" key="2">
    <source>
        <dbReference type="Proteomes" id="UP001190700"/>
    </source>
</evidence>
<keyword evidence="2" id="KW-1185">Reference proteome</keyword>
<proteinExistence type="predicted"/>
<gene>
    <name evidence="1" type="ORF">CYMTET_33225</name>
</gene>
<reference evidence="1 2" key="1">
    <citation type="journal article" date="2015" name="Genome Biol. Evol.">
        <title>Comparative Genomics of a Bacterivorous Green Alga Reveals Evolutionary Causalities and Consequences of Phago-Mixotrophic Mode of Nutrition.</title>
        <authorList>
            <person name="Burns J.A."/>
            <person name="Paasch A."/>
            <person name="Narechania A."/>
            <person name="Kim E."/>
        </authorList>
    </citation>
    <scope>NUCLEOTIDE SEQUENCE [LARGE SCALE GENOMIC DNA]</scope>
    <source>
        <strain evidence="1 2">PLY_AMNH</strain>
    </source>
</reference>
<dbReference type="AlphaFoldDB" id="A0AAE0FDX4"/>
<evidence type="ECO:0000313" key="1">
    <source>
        <dbReference type="EMBL" id="KAK3257700.1"/>
    </source>
</evidence>